<reference evidence="2" key="1">
    <citation type="submission" date="2023-07" db="EMBL/GenBank/DDBJ databases">
        <authorList>
            <consortium name="AG Swart"/>
            <person name="Singh M."/>
            <person name="Singh A."/>
            <person name="Seah K."/>
            <person name="Emmerich C."/>
        </authorList>
    </citation>
    <scope>NUCLEOTIDE SEQUENCE</scope>
    <source>
        <strain evidence="2">DP1</strain>
    </source>
</reference>
<dbReference type="AlphaFoldDB" id="A0AAD1U6A0"/>
<evidence type="ECO:0000313" key="2">
    <source>
        <dbReference type="EMBL" id="CAI2361252.1"/>
    </source>
</evidence>
<evidence type="ECO:0000256" key="1">
    <source>
        <dbReference type="SAM" id="MobiDB-lite"/>
    </source>
</evidence>
<dbReference type="Proteomes" id="UP001295684">
    <property type="component" value="Unassembled WGS sequence"/>
</dbReference>
<feature type="region of interest" description="Disordered" evidence="1">
    <location>
        <begin position="333"/>
        <end position="352"/>
    </location>
</feature>
<organism evidence="2 3">
    <name type="scientific">Euplotes crassus</name>
    <dbReference type="NCBI Taxonomy" id="5936"/>
    <lineage>
        <taxon>Eukaryota</taxon>
        <taxon>Sar</taxon>
        <taxon>Alveolata</taxon>
        <taxon>Ciliophora</taxon>
        <taxon>Intramacronucleata</taxon>
        <taxon>Spirotrichea</taxon>
        <taxon>Hypotrichia</taxon>
        <taxon>Euplotida</taxon>
        <taxon>Euplotidae</taxon>
        <taxon>Moneuplotes</taxon>
    </lineage>
</organism>
<gene>
    <name evidence="2" type="ORF">ECRASSUSDP1_LOCUS2562</name>
</gene>
<dbReference type="EMBL" id="CAMPGE010002448">
    <property type="protein sequence ID" value="CAI2361252.1"/>
    <property type="molecule type" value="Genomic_DNA"/>
</dbReference>
<keyword evidence="3" id="KW-1185">Reference proteome</keyword>
<accession>A0AAD1U6A0</accession>
<sequence length="593" mass="68700">MELKQKRIVSKSVAMRKTNRRSPLNEPRNCEVPDAERRLNRSVNSKSSTGRIFQYPLSGLLQIQTKRKFREDEFEQPYYKFVKVRKIFLNGKGLYELKLVQYCFVNSNLPLYNAVPLNMMLTENEEKRKQRLPSIGEAGVDDSYNVLACGRKKRKYVVKRERKKAINPYKMANSKKKFKKLDNIYKRINFRMIQESFQQLKDHFESDFEGIDSDNNFYEGVSVSVKEPLPLSLLKSGLNPYNSISMSLMPQVMIFAYDRNPEVIKPRKYSISAKKVDKEAYLKRCKQGLNVVSNILSRVELSRKKIIWDVLEEIRISETDKIICRKSLEKDSDSKSMLKSPSMNEKTEPSTEIDQQVIDKTDLDYYFLEKLEQMRDKGIKDEEYDLIEQNEKYSLERDDTRFDEAGYPSDHEKSDNNVSERLISKLNRGSKDLGNGILADYEEEEQVYYCQDGDLREQVHQNPMSLKSVEDRGDSSVYTLELKSILKDCNLNARLSDLNSDLTLSKCITGSLADSKNSDMNFTGKIMNEDIEMMSKEIEQIRDQILNSSELAMSKKYASSGCKTSPKRRGLGSQFINTLRLSSSDDGYIEDSD</sequence>
<comment type="caution">
    <text evidence="2">The sequence shown here is derived from an EMBL/GenBank/DDBJ whole genome shotgun (WGS) entry which is preliminary data.</text>
</comment>
<feature type="compositionally biased region" description="Polar residues" evidence="1">
    <location>
        <begin position="337"/>
        <end position="352"/>
    </location>
</feature>
<protein>
    <submittedName>
        <fullName evidence="2">Uncharacterized protein</fullName>
    </submittedName>
</protein>
<name>A0AAD1U6A0_EUPCR</name>
<evidence type="ECO:0000313" key="3">
    <source>
        <dbReference type="Proteomes" id="UP001295684"/>
    </source>
</evidence>
<proteinExistence type="predicted"/>